<feature type="signal peptide" evidence="1">
    <location>
        <begin position="1"/>
        <end position="30"/>
    </location>
</feature>
<protein>
    <submittedName>
        <fullName evidence="2">Defect in organelle trafficking lipoprotein DotC</fullName>
    </submittedName>
</protein>
<reference evidence="2 3" key="1">
    <citation type="journal article" date="2013" name="ISME J.">
        <title>By their genes ye shall know them: genomic signatures of predatory bacteria.</title>
        <authorList>
            <person name="Pasternak Z."/>
            <person name="Pietrokovski S."/>
            <person name="Rotem O."/>
            <person name="Gophna U."/>
            <person name="Lurie-Weinberger M.N."/>
            <person name="Jurkevitch E."/>
        </authorList>
    </citation>
    <scope>NUCLEOTIDE SEQUENCE [LARGE SCALE GENOMIC DNA]</scope>
    <source>
        <strain evidence="2">EPB</strain>
    </source>
</reference>
<dbReference type="Proteomes" id="UP000011932">
    <property type="component" value="Chromosome"/>
</dbReference>
<evidence type="ECO:0000313" key="2">
    <source>
        <dbReference type="EMBL" id="AGH99171.1"/>
    </source>
</evidence>
<sequence length="281" mass="31120">MIRTPSFFRVLTLTALTCGAVLFAGPVARAERTPPPPIVELQNPVRTDTAISVGVTEGLPLDIRFDAMKEAALSYGARGGLAWRTWEIRNELENTSDYMDKVFDFRQLLIAAPSGLLIEPPIVSEQENALLIEAGGQSAAVSDRVYSISANAKIVATARVWRNYLERDWGKVTPPPDVLLPETPEEQERWENWVQIGWERGVEQADEIFQADLQALSADYQGMVRYRMLLAQDMVSQPYALHVDRGVTGGGDVMRVGDRAVQITGKPELKPGSDTWLPASR</sequence>
<dbReference type="Pfam" id="PF16932">
    <property type="entry name" value="T4SS_TraI"/>
    <property type="match status" value="1"/>
</dbReference>
<dbReference type="InterPro" id="IPR031618">
    <property type="entry name" value="T4SS_TraI"/>
</dbReference>
<dbReference type="AlphaFoldDB" id="M4VM10"/>
<dbReference type="RefSeq" id="WP_015468676.1">
    <property type="nucleotide sequence ID" value="NC_020812.1"/>
</dbReference>
<dbReference type="HOGENOM" id="CLU_068868_0_0_5"/>
<dbReference type="EMBL" id="CP003538">
    <property type="protein sequence ID" value="AGH99171.1"/>
    <property type="molecule type" value="Genomic_DNA"/>
</dbReference>
<dbReference type="STRING" id="349215.A11S_2376"/>
<name>M4VM10_9BACT</name>
<accession>M4VM10</accession>
<evidence type="ECO:0000313" key="3">
    <source>
        <dbReference type="Proteomes" id="UP000011932"/>
    </source>
</evidence>
<gene>
    <name evidence="2" type="ORF">A11S_2376</name>
</gene>
<organism evidence="2 3">
    <name type="scientific">Micavibrio aeruginosavorus EPB</name>
    <dbReference type="NCBI Taxonomy" id="349215"/>
    <lineage>
        <taxon>Bacteria</taxon>
        <taxon>Pseudomonadati</taxon>
        <taxon>Bdellovibrionota</taxon>
        <taxon>Bdellovibrionia</taxon>
        <taxon>Bdellovibrionales</taxon>
        <taxon>Pseudobdellovibrionaceae</taxon>
        <taxon>Micavibrio</taxon>
    </lineage>
</organism>
<dbReference type="OrthoDB" id="7992122at2"/>
<feature type="chain" id="PRO_5004060361" evidence="1">
    <location>
        <begin position="31"/>
        <end position="281"/>
    </location>
</feature>
<dbReference type="KEGG" id="man:A11S_2376"/>
<keyword evidence="1" id="KW-0732">Signal</keyword>
<keyword evidence="2" id="KW-0449">Lipoprotein</keyword>
<proteinExistence type="predicted"/>
<evidence type="ECO:0000256" key="1">
    <source>
        <dbReference type="SAM" id="SignalP"/>
    </source>
</evidence>